<feature type="domain" description="HTH cro/C1-type" evidence="1">
    <location>
        <begin position="20"/>
        <end position="73"/>
    </location>
</feature>
<dbReference type="Pfam" id="PF19054">
    <property type="entry name" value="DUF5753"/>
    <property type="match status" value="1"/>
</dbReference>
<evidence type="ECO:0000313" key="2">
    <source>
        <dbReference type="EMBL" id="MFC1437707.1"/>
    </source>
</evidence>
<dbReference type="Proteomes" id="UP001592581">
    <property type="component" value="Unassembled WGS sequence"/>
</dbReference>
<dbReference type="PROSITE" id="PS50943">
    <property type="entry name" value="HTH_CROC1"/>
    <property type="match status" value="1"/>
</dbReference>
<evidence type="ECO:0000259" key="1">
    <source>
        <dbReference type="PROSITE" id="PS50943"/>
    </source>
</evidence>
<dbReference type="EMBL" id="JBEUKS010000001">
    <property type="protein sequence ID" value="MFC1437707.1"/>
    <property type="molecule type" value="Genomic_DNA"/>
</dbReference>
<proteinExistence type="predicted"/>
<dbReference type="RefSeq" id="WP_380563227.1">
    <property type="nucleotide sequence ID" value="NZ_JBEUKS010000001.1"/>
</dbReference>
<accession>A0ABV6XI83</accession>
<sequence length="282" mass="31261">MTTSPSSSMQQARDALGLRLRELRLDAGLTARELARRCGWHESKCSRIEHGRMTPSDADLRAWAEECDALDQVVDLVAVARGIAGMYIEWRRSTRNGLRYLQEAGMPLYDRTRHFQVYEPGTIPGLFQTREYASALMGSVIAFHGMPDDLDAAVAARMVRQRVVSEGDHRIAVLLEESALRARIGGEAAMVGQLAYLLTVGMLTRVSLGIIPAAADRTMWPTEGFWIFDDERVLVELVSAEITVTQPREILLYQRTFAELAQIAVYGAPARQLITAAIDALG</sequence>
<dbReference type="SUPFAM" id="SSF47413">
    <property type="entry name" value="lambda repressor-like DNA-binding domains"/>
    <property type="match status" value="1"/>
</dbReference>
<keyword evidence="3" id="KW-1185">Reference proteome</keyword>
<comment type="caution">
    <text evidence="2">The sequence shown here is derived from an EMBL/GenBank/DDBJ whole genome shotgun (WGS) entry which is preliminary data.</text>
</comment>
<dbReference type="CDD" id="cd00093">
    <property type="entry name" value="HTH_XRE"/>
    <property type="match status" value="1"/>
</dbReference>
<dbReference type="Pfam" id="PF13560">
    <property type="entry name" value="HTH_31"/>
    <property type="match status" value="1"/>
</dbReference>
<evidence type="ECO:0000313" key="3">
    <source>
        <dbReference type="Proteomes" id="UP001592581"/>
    </source>
</evidence>
<dbReference type="InterPro" id="IPR001387">
    <property type="entry name" value="Cro/C1-type_HTH"/>
</dbReference>
<dbReference type="SMART" id="SM00530">
    <property type="entry name" value="HTH_XRE"/>
    <property type="match status" value="1"/>
</dbReference>
<dbReference type="InterPro" id="IPR010982">
    <property type="entry name" value="Lambda_DNA-bd_dom_sf"/>
</dbReference>
<reference evidence="2 3" key="1">
    <citation type="submission" date="2024-06" db="EMBL/GenBank/DDBJ databases">
        <authorList>
            <person name="Lee S.D."/>
        </authorList>
    </citation>
    <scope>NUCLEOTIDE SEQUENCE [LARGE SCALE GENOMIC DNA]</scope>
    <source>
        <strain evidence="2 3">N1-10</strain>
    </source>
</reference>
<protein>
    <submittedName>
        <fullName evidence="2">Helix-turn-helix transcriptional regulator</fullName>
    </submittedName>
</protein>
<dbReference type="Gene3D" id="1.10.260.40">
    <property type="entry name" value="lambda repressor-like DNA-binding domains"/>
    <property type="match status" value="1"/>
</dbReference>
<gene>
    <name evidence="2" type="ORF">ABUW04_05500</name>
</gene>
<dbReference type="InterPro" id="IPR043917">
    <property type="entry name" value="DUF5753"/>
</dbReference>
<organism evidence="2 3">
    <name type="scientific">Streptacidiphilus jeojiensis</name>
    <dbReference type="NCBI Taxonomy" id="3229225"/>
    <lineage>
        <taxon>Bacteria</taxon>
        <taxon>Bacillati</taxon>
        <taxon>Actinomycetota</taxon>
        <taxon>Actinomycetes</taxon>
        <taxon>Kitasatosporales</taxon>
        <taxon>Streptomycetaceae</taxon>
        <taxon>Streptacidiphilus</taxon>
    </lineage>
</organism>
<name>A0ABV6XI83_9ACTN</name>